<proteinExistence type="predicted"/>
<organism evidence="1 2">
    <name type="scientific">Camellia lanceoleosa</name>
    <dbReference type="NCBI Taxonomy" id="1840588"/>
    <lineage>
        <taxon>Eukaryota</taxon>
        <taxon>Viridiplantae</taxon>
        <taxon>Streptophyta</taxon>
        <taxon>Embryophyta</taxon>
        <taxon>Tracheophyta</taxon>
        <taxon>Spermatophyta</taxon>
        <taxon>Magnoliopsida</taxon>
        <taxon>eudicotyledons</taxon>
        <taxon>Gunneridae</taxon>
        <taxon>Pentapetalae</taxon>
        <taxon>asterids</taxon>
        <taxon>Ericales</taxon>
        <taxon>Theaceae</taxon>
        <taxon>Camellia</taxon>
    </lineage>
</organism>
<evidence type="ECO:0000313" key="2">
    <source>
        <dbReference type="Proteomes" id="UP001060215"/>
    </source>
</evidence>
<dbReference type="Proteomes" id="UP001060215">
    <property type="component" value="Chromosome 4"/>
</dbReference>
<dbReference type="EMBL" id="CM045761">
    <property type="protein sequence ID" value="KAI8015504.1"/>
    <property type="molecule type" value="Genomic_DNA"/>
</dbReference>
<protein>
    <submittedName>
        <fullName evidence="1">Uncharacterized protein</fullName>
    </submittedName>
</protein>
<comment type="caution">
    <text evidence="1">The sequence shown here is derived from an EMBL/GenBank/DDBJ whole genome shotgun (WGS) entry which is preliminary data.</text>
</comment>
<gene>
    <name evidence="1" type="ORF">LOK49_LG05G03898</name>
</gene>
<evidence type="ECO:0000313" key="1">
    <source>
        <dbReference type="EMBL" id="KAI8015504.1"/>
    </source>
</evidence>
<reference evidence="1 2" key="1">
    <citation type="journal article" date="2022" name="Plant J.">
        <title>Chromosome-level genome of Camellia lanceoleosa provides a valuable resource for understanding genome evolution and self-incompatibility.</title>
        <authorList>
            <person name="Gong W."/>
            <person name="Xiao S."/>
            <person name="Wang L."/>
            <person name="Liao Z."/>
            <person name="Chang Y."/>
            <person name="Mo W."/>
            <person name="Hu G."/>
            <person name="Li W."/>
            <person name="Zhao G."/>
            <person name="Zhu H."/>
            <person name="Hu X."/>
            <person name="Ji K."/>
            <person name="Xiang X."/>
            <person name="Song Q."/>
            <person name="Yuan D."/>
            <person name="Jin S."/>
            <person name="Zhang L."/>
        </authorList>
    </citation>
    <scope>NUCLEOTIDE SEQUENCE [LARGE SCALE GENOMIC DNA]</scope>
    <source>
        <strain evidence="1">SQ_2022a</strain>
    </source>
</reference>
<keyword evidence="2" id="KW-1185">Reference proteome</keyword>
<name>A0ACC0HS14_9ERIC</name>
<sequence length="142" mass="16193">MWFYLPKCPNFFPRIAFSLKRPLNYQQQQENQAQPNLGNDQFMAMSGLSIWLQHHHHCSSSPLPLLVQNPLHAQIECVQGKLQIILNGFLMATLFYEALTRTRLSFESTMKRLGGEVLTTENAREFSSTAKGETLESSFSNA</sequence>
<accession>A0ACC0HS14</accession>